<proteinExistence type="predicted"/>
<dbReference type="Proteomes" id="UP000281553">
    <property type="component" value="Unassembled WGS sequence"/>
</dbReference>
<reference evidence="1 2" key="1">
    <citation type="submission" date="2018-11" db="EMBL/GenBank/DDBJ databases">
        <authorList>
            <consortium name="Pathogen Informatics"/>
        </authorList>
    </citation>
    <scope>NUCLEOTIDE SEQUENCE [LARGE SCALE GENOMIC DNA]</scope>
</reference>
<keyword evidence="2" id="KW-1185">Reference proteome</keyword>
<evidence type="ECO:0000313" key="2">
    <source>
        <dbReference type="Proteomes" id="UP000281553"/>
    </source>
</evidence>
<name>A0A3P6QKK3_DIBLA</name>
<feature type="non-terminal residue" evidence="1">
    <location>
        <position position="98"/>
    </location>
</feature>
<accession>A0A3P6QKK3</accession>
<protein>
    <submittedName>
        <fullName evidence="1">Uncharacterized protein</fullName>
    </submittedName>
</protein>
<dbReference type="EMBL" id="UYRU01013611">
    <property type="protein sequence ID" value="VDK49279.1"/>
    <property type="molecule type" value="Genomic_DNA"/>
</dbReference>
<evidence type="ECO:0000313" key="1">
    <source>
        <dbReference type="EMBL" id="VDK49279.1"/>
    </source>
</evidence>
<sequence length="98" mass="10377">MLQAARASEVTYCCRGANGDSAYQDETTPSVRVTLTSTTFESEANDITEGSSVDLGFTTIDNKTEVSSVRPSTPRSMRGTSFLYSSGVSISSVFSSSP</sequence>
<gene>
    <name evidence="1" type="ORF">DILT_LOCUS1713</name>
</gene>
<dbReference type="AlphaFoldDB" id="A0A3P6QKK3"/>
<organism evidence="1 2">
    <name type="scientific">Dibothriocephalus latus</name>
    <name type="common">Fish tapeworm</name>
    <name type="synonym">Diphyllobothrium latum</name>
    <dbReference type="NCBI Taxonomy" id="60516"/>
    <lineage>
        <taxon>Eukaryota</taxon>
        <taxon>Metazoa</taxon>
        <taxon>Spiralia</taxon>
        <taxon>Lophotrochozoa</taxon>
        <taxon>Platyhelminthes</taxon>
        <taxon>Cestoda</taxon>
        <taxon>Eucestoda</taxon>
        <taxon>Diphyllobothriidea</taxon>
        <taxon>Diphyllobothriidae</taxon>
        <taxon>Dibothriocephalus</taxon>
    </lineage>
</organism>